<dbReference type="Proteomes" id="UP000597613">
    <property type="component" value="Unassembled WGS sequence"/>
</dbReference>
<comment type="caution">
    <text evidence="1">The sequence shown here is derived from an EMBL/GenBank/DDBJ whole genome shotgun (WGS) entry which is preliminary data.</text>
</comment>
<dbReference type="EMBL" id="JACONT010000039">
    <property type="protein sequence ID" value="MBC3943073.1"/>
    <property type="molecule type" value="Genomic_DNA"/>
</dbReference>
<protein>
    <submittedName>
        <fullName evidence="1">Uncharacterized protein</fullName>
    </submittedName>
</protein>
<organism evidence="1 2">
    <name type="scientific">Sphingomonas albertensis</name>
    <dbReference type="NCBI Taxonomy" id="2762591"/>
    <lineage>
        <taxon>Bacteria</taxon>
        <taxon>Pseudomonadati</taxon>
        <taxon>Pseudomonadota</taxon>
        <taxon>Alphaproteobacteria</taxon>
        <taxon>Sphingomonadales</taxon>
        <taxon>Sphingomonadaceae</taxon>
        <taxon>Sphingomonas</taxon>
    </lineage>
</organism>
<reference evidence="1 2" key="1">
    <citation type="submission" date="2020-08" db="EMBL/GenBank/DDBJ databases">
        <title>Putative novel bacterial strains isolated from necrotic wheat leaf tissues caused by Xanthomonas translucens.</title>
        <authorList>
            <person name="Tambong J.T."/>
        </authorList>
    </citation>
    <scope>NUCLEOTIDE SEQUENCE [LARGE SCALE GENOMIC DNA]</scope>
    <source>
        <strain evidence="2">DOAB 1063</strain>
    </source>
</reference>
<accession>A0ABR7ARI1</accession>
<dbReference type="RefSeq" id="WP_187504685.1">
    <property type="nucleotide sequence ID" value="NZ_CP162536.1"/>
</dbReference>
<gene>
    <name evidence="1" type="ORF">H8S47_15465</name>
</gene>
<proteinExistence type="predicted"/>
<keyword evidence="2" id="KW-1185">Reference proteome</keyword>
<name>A0ABR7ARI1_9SPHN</name>
<sequence>MHGGDGVERAVVDPVVPAVKVRGDTLVGDGGLKDALLMDATANPAMTNGGDRVTKRLVLALSFAR</sequence>
<evidence type="ECO:0000313" key="1">
    <source>
        <dbReference type="EMBL" id="MBC3943073.1"/>
    </source>
</evidence>
<evidence type="ECO:0000313" key="2">
    <source>
        <dbReference type="Proteomes" id="UP000597613"/>
    </source>
</evidence>